<dbReference type="Proteomes" id="UP000772434">
    <property type="component" value="Unassembled WGS sequence"/>
</dbReference>
<keyword evidence="2" id="KW-1185">Reference proteome</keyword>
<accession>A0A9P5Q1X2</accession>
<comment type="caution">
    <text evidence="1">The sequence shown here is derived from an EMBL/GenBank/DDBJ whole genome shotgun (WGS) entry which is preliminary data.</text>
</comment>
<proteinExistence type="predicted"/>
<dbReference type="EMBL" id="JADNRY010000027">
    <property type="protein sequence ID" value="KAF9072070.1"/>
    <property type="molecule type" value="Genomic_DNA"/>
</dbReference>
<gene>
    <name evidence="1" type="ORF">BDP27DRAFT_1495660</name>
</gene>
<sequence>MKRCSRSAGSVPTQFAGQSVLQLFYTIRENALCSSLHDHSWLYACRVRSTSQTEGTCVTAESDLGGQVQPTASRSYTKLINEALGLKGIKWEYHSAHRLKEDSEWLYLKLTGGPYCTVKRPCFAWIGPGYSISTAKPMKYLGIFRGPPPDKPHDMVEYIGGSPANIHDDDLSQRQWETIRDNFSKKKKKIPGVPVPKSTFPAALDRWSTLGRKRCHRMAAQRHRDPIPQSDTRLKRRRAITYRGAPKSVTSPEPVYFEFIGGDLGCTKETPCYGCAGKGDSSSVYISIGKPGTKPGEQWEHIGAYPDAEGGTHPQWSADFEKKINSMLGARTLSKIAEKYVQKPQ</sequence>
<reference evidence="1" key="1">
    <citation type="submission" date="2020-11" db="EMBL/GenBank/DDBJ databases">
        <authorList>
            <consortium name="DOE Joint Genome Institute"/>
            <person name="Ahrendt S."/>
            <person name="Riley R."/>
            <person name="Andreopoulos W."/>
            <person name="Labutti K."/>
            <person name="Pangilinan J."/>
            <person name="Ruiz-Duenas F.J."/>
            <person name="Barrasa J.M."/>
            <person name="Sanchez-Garcia M."/>
            <person name="Camarero S."/>
            <person name="Miyauchi S."/>
            <person name="Serrano A."/>
            <person name="Linde D."/>
            <person name="Babiker R."/>
            <person name="Drula E."/>
            <person name="Ayuso-Fernandez I."/>
            <person name="Pacheco R."/>
            <person name="Padilla G."/>
            <person name="Ferreira P."/>
            <person name="Barriuso J."/>
            <person name="Kellner H."/>
            <person name="Castanera R."/>
            <person name="Alfaro M."/>
            <person name="Ramirez L."/>
            <person name="Pisabarro A.G."/>
            <person name="Kuo A."/>
            <person name="Tritt A."/>
            <person name="Lipzen A."/>
            <person name="He G."/>
            <person name="Yan M."/>
            <person name="Ng V."/>
            <person name="Cullen D."/>
            <person name="Martin F."/>
            <person name="Rosso M.-N."/>
            <person name="Henrissat B."/>
            <person name="Hibbett D."/>
            <person name="Martinez A.T."/>
            <person name="Grigoriev I.V."/>
        </authorList>
    </citation>
    <scope>NUCLEOTIDE SEQUENCE</scope>
    <source>
        <strain evidence="1">AH 40177</strain>
    </source>
</reference>
<evidence type="ECO:0000313" key="2">
    <source>
        <dbReference type="Proteomes" id="UP000772434"/>
    </source>
</evidence>
<evidence type="ECO:0000313" key="1">
    <source>
        <dbReference type="EMBL" id="KAF9072070.1"/>
    </source>
</evidence>
<organism evidence="1 2">
    <name type="scientific">Rhodocollybia butyracea</name>
    <dbReference type="NCBI Taxonomy" id="206335"/>
    <lineage>
        <taxon>Eukaryota</taxon>
        <taxon>Fungi</taxon>
        <taxon>Dikarya</taxon>
        <taxon>Basidiomycota</taxon>
        <taxon>Agaricomycotina</taxon>
        <taxon>Agaricomycetes</taxon>
        <taxon>Agaricomycetidae</taxon>
        <taxon>Agaricales</taxon>
        <taxon>Marasmiineae</taxon>
        <taxon>Omphalotaceae</taxon>
        <taxon>Rhodocollybia</taxon>
    </lineage>
</organism>
<dbReference type="AlphaFoldDB" id="A0A9P5Q1X2"/>
<name>A0A9P5Q1X2_9AGAR</name>
<protein>
    <submittedName>
        <fullName evidence="1">Uncharacterized protein</fullName>
    </submittedName>
</protein>